<organism evidence="1 2">
    <name type="scientific">Haloferula helveola</name>
    <dbReference type="NCBI Taxonomy" id="490095"/>
    <lineage>
        <taxon>Bacteria</taxon>
        <taxon>Pseudomonadati</taxon>
        <taxon>Verrucomicrobiota</taxon>
        <taxon>Verrucomicrobiia</taxon>
        <taxon>Verrucomicrobiales</taxon>
        <taxon>Verrucomicrobiaceae</taxon>
        <taxon>Haloferula</taxon>
    </lineage>
</organism>
<dbReference type="Proteomes" id="UP001374893">
    <property type="component" value="Chromosome"/>
</dbReference>
<accession>A0ABM7RD58</accession>
<keyword evidence="2" id="KW-1185">Reference proteome</keyword>
<dbReference type="RefSeq" id="WP_338689860.1">
    <property type="nucleotide sequence ID" value="NZ_AP024702.1"/>
</dbReference>
<sequence length="167" mass="19700">MKPEGASLWRRIEDFRLDHPDASLPFTSRLAREQDWTHAFAARVIVEYKRFVFLALESGHPVTPSEAVDQAWHLHLTYTRSYWERFCGEVLGRELHHEPTQGGPVEGDKFEDWYSRTLQSYEETFVTAPPREIWPEPSVRFANPGSGRWVDSSRYWLVPRPRWLSRT</sequence>
<reference evidence="1 2" key="1">
    <citation type="submission" date="2021-06" db="EMBL/GenBank/DDBJ databases">
        <title>Complete genome of Haloferula helveola possessing various polysaccharide degrading enzymes.</title>
        <authorList>
            <person name="Takami H."/>
            <person name="Huang C."/>
            <person name="Hamasaki K."/>
        </authorList>
    </citation>
    <scope>NUCLEOTIDE SEQUENCE [LARGE SCALE GENOMIC DNA]</scope>
    <source>
        <strain evidence="1 2">CN-1</strain>
    </source>
</reference>
<dbReference type="EMBL" id="AP024702">
    <property type="protein sequence ID" value="BCX47592.1"/>
    <property type="molecule type" value="Genomic_DNA"/>
</dbReference>
<gene>
    <name evidence="1" type="ORF">HAHE_15000</name>
</gene>
<proteinExistence type="predicted"/>
<evidence type="ECO:0000313" key="1">
    <source>
        <dbReference type="EMBL" id="BCX47592.1"/>
    </source>
</evidence>
<evidence type="ECO:0000313" key="2">
    <source>
        <dbReference type="Proteomes" id="UP001374893"/>
    </source>
</evidence>
<protein>
    <submittedName>
        <fullName evidence="1">Glycine-rich domain-containing protein</fullName>
    </submittedName>
</protein>
<name>A0ABM7RD58_9BACT</name>